<evidence type="ECO:0000313" key="3">
    <source>
        <dbReference type="Proteomes" id="UP000225108"/>
    </source>
</evidence>
<name>A0A2G3PHQ4_WILMA</name>
<dbReference type="SUPFAM" id="SSF46894">
    <property type="entry name" value="C-terminal effector domain of the bipartite response regulators"/>
    <property type="match status" value="1"/>
</dbReference>
<dbReference type="GO" id="GO:0006355">
    <property type="term" value="P:regulation of DNA-templated transcription"/>
    <property type="evidence" value="ECO:0007669"/>
    <property type="project" value="InterPro"/>
</dbReference>
<protein>
    <submittedName>
        <fullName evidence="2">LuxR family transcriptional regulator</fullName>
    </submittedName>
</protein>
<proteinExistence type="predicted"/>
<accession>A0A2G3PHQ4</accession>
<dbReference type="InterPro" id="IPR000792">
    <property type="entry name" value="Tscrpt_reg_LuxR_C"/>
</dbReference>
<dbReference type="AlphaFoldDB" id="A0A2G3PHQ4"/>
<dbReference type="Gene3D" id="1.10.10.10">
    <property type="entry name" value="Winged helix-like DNA-binding domain superfamily/Winged helix DNA-binding domain"/>
    <property type="match status" value="1"/>
</dbReference>
<dbReference type="EMBL" id="PEBD01000010">
    <property type="protein sequence ID" value="PHV65344.1"/>
    <property type="molecule type" value="Genomic_DNA"/>
</dbReference>
<dbReference type="SMART" id="SM00421">
    <property type="entry name" value="HTH_LUXR"/>
    <property type="match status" value="1"/>
</dbReference>
<comment type="caution">
    <text evidence="2">The sequence shown here is derived from an EMBL/GenBank/DDBJ whole genome shotgun (WGS) entry which is preliminary data.</text>
</comment>
<reference evidence="2 3" key="1">
    <citation type="submission" date="2017-10" db="EMBL/GenBank/DDBJ databases">
        <title>The draft genome sequence of Williamsia sp. BULT 1.1 isolated from the semi-arid grassland soils from South Africa.</title>
        <authorList>
            <person name="Kabwe M.H."/>
            <person name="Govender N."/>
            <person name="Mutseka Lunga P."/>
            <person name="Vikram S."/>
            <person name="Makhalanyane T.P."/>
        </authorList>
    </citation>
    <scope>NUCLEOTIDE SEQUENCE [LARGE SCALE GENOMIC DNA]</scope>
    <source>
        <strain evidence="2 3">BULT 1.1</strain>
    </source>
</reference>
<organism evidence="2 3">
    <name type="scientific">Williamsia marianensis</name>
    <dbReference type="NCBI Taxonomy" id="85044"/>
    <lineage>
        <taxon>Bacteria</taxon>
        <taxon>Bacillati</taxon>
        <taxon>Actinomycetota</taxon>
        <taxon>Actinomycetes</taxon>
        <taxon>Mycobacteriales</taxon>
        <taxon>Nocardiaceae</taxon>
        <taxon>Williamsia</taxon>
    </lineage>
</organism>
<gene>
    <name evidence="2" type="ORF">CSW57_16295</name>
</gene>
<feature type="domain" description="HTH luxR-type" evidence="1">
    <location>
        <begin position="26"/>
        <end position="83"/>
    </location>
</feature>
<dbReference type="InterPro" id="IPR016032">
    <property type="entry name" value="Sig_transdc_resp-reg_C-effctor"/>
</dbReference>
<dbReference type="Proteomes" id="UP000225108">
    <property type="component" value="Unassembled WGS sequence"/>
</dbReference>
<evidence type="ECO:0000313" key="2">
    <source>
        <dbReference type="EMBL" id="PHV65344.1"/>
    </source>
</evidence>
<dbReference type="GO" id="GO:0003677">
    <property type="term" value="F:DNA binding"/>
    <property type="evidence" value="ECO:0007669"/>
    <property type="project" value="InterPro"/>
</dbReference>
<sequence length="99" mass="10812">MFRPVACPRSSSALVLPLTGSKPLPAPPLTAREIEILREWVMRDSKAEVAKALFITPATVSTHVNRIRLKYASVGRPANTKAALLARALQDGHIELDEL</sequence>
<evidence type="ECO:0000259" key="1">
    <source>
        <dbReference type="SMART" id="SM00421"/>
    </source>
</evidence>
<dbReference type="InterPro" id="IPR036388">
    <property type="entry name" value="WH-like_DNA-bd_sf"/>
</dbReference>
<dbReference type="Pfam" id="PF00196">
    <property type="entry name" value="GerE"/>
    <property type="match status" value="1"/>
</dbReference>